<evidence type="ECO:0000313" key="1">
    <source>
        <dbReference type="EMBL" id="QHU10749.1"/>
    </source>
</evidence>
<sequence length="47" mass="5403">MEEGVTRLISEIRRGHRAGEAEYLGSLLSAFNFNILEHKYLKIVNKV</sequence>
<dbReference type="EMBL" id="MN740771">
    <property type="protein sequence ID" value="QHU10749.1"/>
    <property type="molecule type" value="Genomic_DNA"/>
</dbReference>
<proteinExistence type="predicted"/>
<name>A0A6C0JZ58_9ZZZZ</name>
<accession>A0A6C0JZ58</accession>
<reference evidence="1" key="1">
    <citation type="journal article" date="2020" name="Nature">
        <title>Giant virus diversity and host interactions through global metagenomics.</title>
        <authorList>
            <person name="Schulz F."/>
            <person name="Roux S."/>
            <person name="Paez-Espino D."/>
            <person name="Jungbluth S."/>
            <person name="Walsh D.A."/>
            <person name="Denef V.J."/>
            <person name="McMahon K.D."/>
            <person name="Konstantinidis K.T."/>
            <person name="Eloe-Fadrosh E.A."/>
            <person name="Kyrpides N.C."/>
            <person name="Woyke T."/>
        </authorList>
    </citation>
    <scope>NUCLEOTIDE SEQUENCE</scope>
    <source>
        <strain evidence="1">GVMAG-S-1101165-83</strain>
    </source>
</reference>
<dbReference type="AlphaFoldDB" id="A0A6C0JZ58"/>
<organism evidence="1">
    <name type="scientific">viral metagenome</name>
    <dbReference type="NCBI Taxonomy" id="1070528"/>
    <lineage>
        <taxon>unclassified sequences</taxon>
        <taxon>metagenomes</taxon>
        <taxon>organismal metagenomes</taxon>
    </lineage>
</organism>
<protein>
    <submittedName>
        <fullName evidence="1">Uncharacterized protein</fullName>
    </submittedName>
</protein>